<organism evidence="1 2">
    <name type="scientific">Homarus americanus</name>
    <name type="common">American lobster</name>
    <dbReference type="NCBI Taxonomy" id="6706"/>
    <lineage>
        <taxon>Eukaryota</taxon>
        <taxon>Metazoa</taxon>
        <taxon>Ecdysozoa</taxon>
        <taxon>Arthropoda</taxon>
        <taxon>Crustacea</taxon>
        <taxon>Multicrustacea</taxon>
        <taxon>Malacostraca</taxon>
        <taxon>Eumalacostraca</taxon>
        <taxon>Eucarida</taxon>
        <taxon>Decapoda</taxon>
        <taxon>Pleocyemata</taxon>
        <taxon>Astacidea</taxon>
        <taxon>Nephropoidea</taxon>
        <taxon>Nephropidae</taxon>
        <taxon>Homarus</taxon>
    </lineage>
</organism>
<proteinExistence type="predicted"/>
<comment type="caution">
    <text evidence="1">The sequence shown here is derived from an EMBL/GenBank/DDBJ whole genome shotgun (WGS) entry which is preliminary data.</text>
</comment>
<reference evidence="1" key="1">
    <citation type="journal article" date="2021" name="Sci. Adv.">
        <title>The American lobster genome reveals insights on longevity, neural, and immune adaptations.</title>
        <authorList>
            <person name="Polinski J.M."/>
            <person name="Zimin A.V."/>
            <person name="Clark K.F."/>
            <person name="Kohn A.B."/>
            <person name="Sadowski N."/>
            <person name="Timp W."/>
            <person name="Ptitsyn A."/>
            <person name="Khanna P."/>
            <person name="Romanova D.Y."/>
            <person name="Williams P."/>
            <person name="Greenwood S.J."/>
            <person name="Moroz L.L."/>
            <person name="Walt D.R."/>
            <person name="Bodnar A.G."/>
        </authorList>
    </citation>
    <scope>NUCLEOTIDE SEQUENCE</scope>
    <source>
        <strain evidence="1">GMGI-L3</strain>
    </source>
</reference>
<dbReference type="AlphaFoldDB" id="A0A8J5MVQ8"/>
<accession>A0A8J5MVQ8</accession>
<protein>
    <submittedName>
        <fullName evidence="1">Uncharacterized protein</fullName>
    </submittedName>
</protein>
<evidence type="ECO:0000313" key="2">
    <source>
        <dbReference type="Proteomes" id="UP000747542"/>
    </source>
</evidence>
<name>A0A8J5MVQ8_HOMAM</name>
<evidence type="ECO:0000313" key="1">
    <source>
        <dbReference type="EMBL" id="KAG7164794.1"/>
    </source>
</evidence>
<dbReference type="EMBL" id="JAHLQT010024959">
    <property type="protein sequence ID" value="KAG7164794.1"/>
    <property type="molecule type" value="Genomic_DNA"/>
</dbReference>
<sequence length="114" mass="12927">MLPALQLFTLPTTTERTEMQLLLNNRFIMTSSGNKYWQCHQATINERLAFLRMSTKLSDLTISFPGHKTEIQASHVACSAACLLDYPTDRGNMETWCNHLVGPAPWTQPVEKTD</sequence>
<dbReference type="Proteomes" id="UP000747542">
    <property type="component" value="Unassembled WGS sequence"/>
</dbReference>
<gene>
    <name evidence="1" type="ORF">Hamer_G005228</name>
</gene>
<keyword evidence="2" id="KW-1185">Reference proteome</keyword>